<sequence length="434" mass="48264">MNIIDIIEKKKRKIELSSEELEFFSKGTIEGSIKDYQISAFLMAIYFNGLTNNELYTLTDLIANSGEKITFNKKDKKIIDKHSTGGVGDKTSLIALPLASSLGLTISKLSGKGLGHTGGTIDKLESIPGFRTDYSLKELEEISEKNGISLGQGRKNIAYLDKILYSIRDVTGTVDSIPLIASSIMGKKLAIDSDGIVLDVKCGSGAFMKTFDRAKNLAETMVKIGKNHGRNTVAIISNMDQPLGSYIGNFLEVIEAYKIFCGEGDKDLRDLSISLSSYMIKLAGNNLESYEEIYKRCEDNLENGKALEKFKSFIAEEGGDFSYIESYEEYMKDEKFLDIIIEEDAYISSIDTEEIGKTALLLGAGRYSVTDVIDYKAGIIMYKKIGDKLDKKDRIARLYSSSDEKLLEAKDRFLKAIKFGNDINKKDIIMDVIE</sequence>
<evidence type="ECO:0000259" key="12">
    <source>
        <dbReference type="SMART" id="SM00941"/>
    </source>
</evidence>
<dbReference type="SUPFAM" id="SSF54680">
    <property type="entry name" value="Pyrimidine nucleoside phosphorylase C-terminal domain"/>
    <property type="match status" value="1"/>
</dbReference>
<dbReference type="NCBIfam" id="TIGR02644">
    <property type="entry name" value="Y_phosphoryl"/>
    <property type="match status" value="1"/>
</dbReference>
<evidence type="ECO:0000256" key="10">
    <source>
        <dbReference type="ARBA" id="ARBA00048525"/>
    </source>
</evidence>
<dbReference type="InterPro" id="IPR018090">
    <property type="entry name" value="Pyrmidine_PPas_bac/euk"/>
</dbReference>
<evidence type="ECO:0000256" key="2">
    <source>
        <dbReference type="ARBA" id="ARBA00003877"/>
    </source>
</evidence>
<comment type="function">
    <text evidence="2">Catalyzes phosphorolysis of the pyrimidine nucleosides uridine, thymidine and 2'-deoxyuridine with the formation of the corresponding pyrimidine base and ribose-1-phosphate.</text>
</comment>
<evidence type="ECO:0000256" key="8">
    <source>
        <dbReference type="ARBA" id="ARBA00022679"/>
    </source>
</evidence>
<dbReference type="GO" id="GO:0004645">
    <property type="term" value="F:1,4-alpha-oligoglucan phosphorylase activity"/>
    <property type="evidence" value="ECO:0007669"/>
    <property type="project" value="InterPro"/>
</dbReference>
<dbReference type="SUPFAM" id="SSF47648">
    <property type="entry name" value="Nucleoside phosphorylase/phosphoribosyltransferase N-terminal domain"/>
    <property type="match status" value="1"/>
</dbReference>
<dbReference type="InterPro" id="IPR035902">
    <property type="entry name" value="Nuc_phospho_transferase"/>
</dbReference>
<dbReference type="SMART" id="SM00941">
    <property type="entry name" value="PYNP_C"/>
    <property type="match status" value="1"/>
</dbReference>
<dbReference type="Gene3D" id="1.20.970.10">
    <property type="entry name" value="Transferase, Pyrimidine Nucleoside Phosphorylase, Chain C"/>
    <property type="match status" value="1"/>
</dbReference>
<dbReference type="PANTHER" id="PTHR10515:SF0">
    <property type="entry name" value="THYMIDINE PHOSPHORYLASE"/>
    <property type="match status" value="1"/>
</dbReference>
<evidence type="ECO:0000256" key="6">
    <source>
        <dbReference type="ARBA" id="ARBA00014680"/>
    </source>
</evidence>
<evidence type="ECO:0000256" key="9">
    <source>
        <dbReference type="ARBA" id="ARBA00048453"/>
    </source>
</evidence>
<dbReference type="Pfam" id="PF07831">
    <property type="entry name" value="PYNP_C"/>
    <property type="match status" value="1"/>
</dbReference>
<keyword evidence="8 13" id="KW-0808">Transferase</keyword>
<evidence type="ECO:0000256" key="11">
    <source>
        <dbReference type="SAM" id="Coils"/>
    </source>
</evidence>
<protein>
    <recommendedName>
        <fullName evidence="6">Pyrimidine-nucleoside phosphorylase</fullName>
        <ecNumber evidence="5">2.4.2.2</ecNumber>
    </recommendedName>
</protein>
<feature type="domain" description="Pyrimidine nucleoside phosphorylase C-terminal" evidence="12">
    <location>
        <begin position="346"/>
        <end position="420"/>
    </location>
</feature>
<dbReference type="PANTHER" id="PTHR10515">
    <property type="entry name" value="THYMIDINE PHOSPHORYLASE"/>
    <property type="match status" value="1"/>
</dbReference>
<dbReference type="InterPro" id="IPR036320">
    <property type="entry name" value="Glycosyl_Trfase_fam3_N_dom_sf"/>
</dbReference>
<dbReference type="InterPro" id="IPR013102">
    <property type="entry name" value="PYNP_C"/>
</dbReference>
<evidence type="ECO:0000256" key="5">
    <source>
        <dbReference type="ARBA" id="ARBA00011889"/>
    </source>
</evidence>
<evidence type="ECO:0000256" key="4">
    <source>
        <dbReference type="ARBA" id="ARBA00011738"/>
    </source>
</evidence>
<gene>
    <name evidence="13" type="ORF">VLK81_05365</name>
</gene>
<comment type="catalytic activity">
    <reaction evidence="1">
        <text>2'-deoxyuridine + phosphate = 2-deoxy-alpha-D-ribose 1-phosphate + uracil</text>
        <dbReference type="Rhea" id="RHEA:22824"/>
        <dbReference type="ChEBI" id="CHEBI:16450"/>
        <dbReference type="ChEBI" id="CHEBI:17568"/>
        <dbReference type="ChEBI" id="CHEBI:43474"/>
        <dbReference type="ChEBI" id="CHEBI:57259"/>
        <dbReference type="EC" id="2.4.2.2"/>
    </reaction>
</comment>
<dbReference type="InterPro" id="IPR017459">
    <property type="entry name" value="Glycosyl_Trfase_fam3_N_dom"/>
</dbReference>
<evidence type="ECO:0000256" key="3">
    <source>
        <dbReference type="ARBA" id="ARBA00006915"/>
    </source>
</evidence>
<comment type="similarity">
    <text evidence="3">Belongs to the thymidine/pyrimidine-nucleoside phosphorylase family.</text>
</comment>
<evidence type="ECO:0000256" key="1">
    <source>
        <dbReference type="ARBA" id="ARBA00001066"/>
    </source>
</evidence>
<organism evidence="13 14">
    <name type="scientific">Citroniella saccharovorans</name>
    <dbReference type="NCBI Taxonomy" id="2053367"/>
    <lineage>
        <taxon>Bacteria</taxon>
        <taxon>Bacillati</taxon>
        <taxon>Bacillota</taxon>
        <taxon>Tissierellia</taxon>
        <taxon>Tissierellales</taxon>
        <taxon>Peptoniphilaceae</taxon>
        <taxon>Citroniella</taxon>
    </lineage>
</organism>
<dbReference type="GO" id="GO:0005829">
    <property type="term" value="C:cytosol"/>
    <property type="evidence" value="ECO:0007669"/>
    <property type="project" value="TreeGrafter"/>
</dbReference>
<dbReference type="EMBL" id="JAYKOT010000003">
    <property type="protein sequence ID" value="MEB3429445.1"/>
    <property type="molecule type" value="Genomic_DNA"/>
</dbReference>
<dbReference type="InterPro" id="IPR000312">
    <property type="entry name" value="Glycosyl_Trfase_fam3"/>
</dbReference>
<dbReference type="NCBIfam" id="NF004490">
    <property type="entry name" value="PRK05820.1"/>
    <property type="match status" value="1"/>
</dbReference>
<name>A0AAW9MTV3_9FIRM</name>
<dbReference type="InterPro" id="IPR000053">
    <property type="entry name" value="Thymidine/pyrmidine_PPase"/>
</dbReference>
<dbReference type="Gene3D" id="3.90.1170.30">
    <property type="entry name" value="Pyrimidine nucleoside phosphorylase-like, C-terminal domain"/>
    <property type="match status" value="1"/>
</dbReference>
<dbReference type="Pfam" id="PF00591">
    <property type="entry name" value="Glycos_transf_3"/>
    <property type="match status" value="1"/>
</dbReference>
<dbReference type="Pfam" id="PF02885">
    <property type="entry name" value="Glycos_trans_3N"/>
    <property type="match status" value="1"/>
</dbReference>
<dbReference type="Gene3D" id="3.40.1030.10">
    <property type="entry name" value="Nucleoside phosphorylase/phosphoribosyltransferase catalytic domain"/>
    <property type="match status" value="1"/>
</dbReference>
<dbReference type="RefSeq" id="WP_324619634.1">
    <property type="nucleotide sequence ID" value="NZ_JAYKOT010000003.1"/>
</dbReference>
<feature type="coiled-coil region" evidence="11">
    <location>
        <begin position="280"/>
        <end position="307"/>
    </location>
</feature>
<dbReference type="PIRSF" id="PIRSF000478">
    <property type="entry name" value="TP_PyNP"/>
    <property type="match status" value="1"/>
</dbReference>
<dbReference type="FunFam" id="3.40.1030.10:FF:000003">
    <property type="entry name" value="Pyrimidine-nucleoside phosphorylase"/>
    <property type="match status" value="1"/>
</dbReference>
<dbReference type="InterPro" id="IPR036566">
    <property type="entry name" value="PYNP-like_C_sf"/>
</dbReference>
<evidence type="ECO:0000256" key="7">
    <source>
        <dbReference type="ARBA" id="ARBA00022676"/>
    </source>
</evidence>
<dbReference type="EC" id="2.4.2.2" evidence="5"/>
<comment type="catalytic activity">
    <reaction evidence="10">
        <text>thymidine + phosphate = 2-deoxy-alpha-D-ribose 1-phosphate + thymine</text>
        <dbReference type="Rhea" id="RHEA:16037"/>
        <dbReference type="ChEBI" id="CHEBI:17748"/>
        <dbReference type="ChEBI" id="CHEBI:17821"/>
        <dbReference type="ChEBI" id="CHEBI:43474"/>
        <dbReference type="ChEBI" id="CHEBI:57259"/>
        <dbReference type="EC" id="2.4.2.2"/>
    </reaction>
</comment>
<keyword evidence="7 13" id="KW-0328">Glycosyltransferase</keyword>
<dbReference type="SUPFAM" id="SSF52418">
    <property type="entry name" value="Nucleoside phosphorylase/phosphoribosyltransferase catalytic domain"/>
    <property type="match status" value="1"/>
</dbReference>
<proteinExistence type="inferred from homology"/>
<comment type="catalytic activity">
    <reaction evidence="9">
        <text>uridine + phosphate = alpha-D-ribose 1-phosphate + uracil</text>
        <dbReference type="Rhea" id="RHEA:24388"/>
        <dbReference type="ChEBI" id="CHEBI:16704"/>
        <dbReference type="ChEBI" id="CHEBI:17568"/>
        <dbReference type="ChEBI" id="CHEBI:43474"/>
        <dbReference type="ChEBI" id="CHEBI:57720"/>
        <dbReference type="EC" id="2.4.2.2"/>
    </reaction>
</comment>
<dbReference type="GO" id="GO:0016154">
    <property type="term" value="F:pyrimidine-nucleoside phosphorylase activity"/>
    <property type="evidence" value="ECO:0007669"/>
    <property type="project" value="UniProtKB-EC"/>
</dbReference>
<comment type="subunit">
    <text evidence="4">Homodimer.</text>
</comment>
<dbReference type="GO" id="GO:0006206">
    <property type="term" value="P:pyrimidine nucleobase metabolic process"/>
    <property type="evidence" value="ECO:0007669"/>
    <property type="project" value="InterPro"/>
</dbReference>
<evidence type="ECO:0000313" key="14">
    <source>
        <dbReference type="Proteomes" id="UP001357733"/>
    </source>
</evidence>
<accession>A0AAW9MTV3</accession>
<keyword evidence="11" id="KW-0175">Coiled coil</keyword>
<evidence type="ECO:0000313" key="13">
    <source>
        <dbReference type="EMBL" id="MEB3429445.1"/>
    </source>
</evidence>
<comment type="caution">
    <text evidence="13">The sequence shown here is derived from an EMBL/GenBank/DDBJ whole genome shotgun (WGS) entry which is preliminary data.</text>
</comment>
<dbReference type="Proteomes" id="UP001357733">
    <property type="component" value="Unassembled WGS sequence"/>
</dbReference>
<dbReference type="AlphaFoldDB" id="A0AAW9MTV3"/>
<keyword evidence="14" id="KW-1185">Reference proteome</keyword>
<dbReference type="GO" id="GO:0006213">
    <property type="term" value="P:pyrimidine nucleoside metabolic process"/>
    <property type="evidence" value="ECO:0007669"/>
    <property type="project" value="InterPro"/>
</dbReference>
<reference evidence="13 14" key="1">
    <citation type="submission" date="2024-01" db="EMBL/GenBank/DDBJ databases">
        <title>Complete genome sequence of Citroniella saccharovorans strain M6.X9, isolated from human fecal sample.</title>
        <authorList>
            <person name="Cheng G."/>
            <person name="Westerholm M."/>
            <person name="Schnurer A."/>
        </authorList>
    </citation>
    <scope>NUCLEOTIDE SEQUENCE [LARGE SCALE GENOMIC DNA]</scope>
    <source>
        <strain evidence="13 14">DSM 29873</strain>
    </source>
</reference>